<gene>
    <name evidence="1" type="ORF">Patl1_11170</name>
</gene>
<evidence type="ECO:0000313" key="2">
    <source>
        <dbReference type="Proteomes" id="UP001164250"/>
    </source>
</evidence>
<sequence>MLFANSCYCNFNKLIIFLFCFHLLSFQTGSHNTHFCFPQTLEAVKRLCPKRALLVGMTHEFDHHKDNEFLVEWSKREGIPVQLANDGLRIPIDL</sequence>
<accession>A0ACC1A9H0</accession>
<dbReference type="Proteomes" id="UP001164250">
    <property type="component" value="Chromosome 12"/>
</dbReference>
<comment type="caution">
    <text evidence="1">The sequence shown here is derived from an EMBL/GenBank/DDBJ whole genome shotgun (WGS) entry which is preliminary data.</text>
</comment>
<evidence type="ECO:0000313" key="1">
    <source>
        <dbReference type="EMBL" id="KAJ0082441.1"/>
    </source>
</evidence>
<reference evidence="2" key="1">
    <citation type="journal article" date="2023" name="G3 (Bethesda)">
        <title>Genome assembly and association tests identify interacting loci associated with vigor, precocity, and sex in interspecific pistachio rootstocks.</title>
        <authorList>
            <person name="Palmer W."/>
            <person name="Jacygrad E."/>
            <person name="Sagayaradj S."/>
            <person name="Cavanaugh K."/>
            <person name="Han R."/>
            <person name="Bertier L."/>
            <person name="Beede B."/>
            <person name="Kafkas S."/>
            <person name="Golino D."/>
            <person name="Preece J."/>
            <person name="Michelmore R."/>
        </authorList>
    </citation>
    <scope>NUCLEOTIDE SEQUENCE [LARGE SCALE GENOMIC DNA]</scope>
</reference>
<dbReference type="EMBL" id="CM047908">
    <property type="protein sequence ID" value="KAJ0082441.1"/>
    <property type="molecule type" value="Genomic_DNA"/>
</dbReference>
<proteinExistence type="predicted"/>
<name>A0ACC1A9H0_9ROSI</name>
<organism evidence="1 2">
    <name type="scientific">Pistacia atlantica</name>
    <dbReference type="NCBI Taxonomy" id="434234"/>
    <lineage>
        <taxon>Eukaryota</taxon>
        <taxon>Viridiplantae</taxon>
        <taxon>Streptophyta</taxon>
        <taxon>Embryophyta</taxon>
        <taxon>Tracheophyta</taxon>
        <taxon>Spermatophyta</taxon>
        <taxon>Magnoliopsida</taxon>
        <taxon>eudicotyledons</taxon>
        <taxon>Gunneridae</taxon>
        <taxon>Pentapetalae</taxon>
        <taxon>rosids</taxon>
        <taxon>malvids</taxon>
        <taxon>Sapindales</taxon>
        <taxon>Anacardiaceae</taxon>
        <taxon>Pistacia</taxon>
    </lineage>
</organism>
<protein>
    <submittedName>
        <fullName evidence="1">Uncharacterized protein</fullName>
    </submittedName>
</protein>
<keyword evidence="2" id="KW-1185">Reference proteome</keyword>